<dbReference type="PANTHER" id="PTHR45288:SF2">
    <property type="entry name" value="THIOREDOXIN FAMILY PROTEIN"/>
    <property type="match status" value="1"/>
</dbReference>
<proteinExistence type="predicted"/>
<evidence type="ECO:0000259" key="1">
    <source>
        <dbReference type="Pfam" id="PF13417"/>
    </source>
</evidence>
<dbReference type="PROSITE" id="PS00195">
    <property type="entry name" value="GLUTAREDOXIN_1"/>
    <property type="match status" value="1"/>
</dbReference>
<accession>A0A084IM59</accession>
<dbReference type="AlphaFoldDB" id="A0A084IM59"/>
<dbReference type="eggNOG" id="COG0625">
    <property type="taxonomic scope" value="Bacteria"/>
</dbReference>
<protein>
    <recommendedName>
        <fullName evidence="1">GST N-terminal domain-containing protein</fullName>
    </recommendedName>
</protein>
<dbReference type="Proteomes" id="UP000028302">
    <property type="component" value="Unassembled WGS sequence"/>
</dbReference>
<dbReference type="PANTHER" id="PTHR45288">
    <property type="entry name" value="THIOREDOXIN FAMILY PROTEIN"/>
    <property type="match status" value="1"/>
</dbReference>
<dbReference type="EMBL" id="APNK01000009">
    <property type="protein sequence ID" value="KEZ77793.1"/>
    <property type="molecule type" value="Genomic_DNA"/>
</dbReference>
<evidence type="ECO:0000313" key="3">
    <source>
        <dbReference type="Proteomes" id="UP000028302"/>
    </source>
</evidence>
<gene>
    <name evidence="2" type="ORF">C41B8_08255</name>
</gene>
<reference evidence="2 3" key="1">
    <citation type="submission" date="2013-03" db="EMBL/GenBank/DDBJ databases">
        <title>Salinisphaera hydrothermalis C41B8 Genome Sequencing.</title>
        <authorList>
            <person name="Li C."/>
            <person name="Lai Q."/>
            <person name="Shao Z."/>
        </authorList>
    </citation>
    <scope>NUCLEOTIDE SEQUENCE [LARGE SCALE GENOMIC DNA]</scope>
    <source>
        <strain evidence="2 3">C41B8</strain>
    </source>
</reference>
<organism evidence="2 3">
    <name type="scientific">Salinisphaera hydrothermalis (strain C41B8)</name>
    <dbReference type="NCBI Taxonomy" id="1304275"/>
    <lineage>
        <taxon>Bacteria</taxon>
        <taxon>Pseudomonadati</taxon>
        <taxon>Pseudomonadota</taxon>
        <taxon>Gammaproteobacteria</taxon>
        <taxon>Salinisphaerales</taxon>
        <taxon>Salinisphaeraceae</taxon>
        <taxon>Salinisphaera</taxon>
    </lineage>
</organism>
<dbReference type="Pfam" id="PF13417">
    <property type="entry name" value="GST_N_3"/>
    <property type="match status" value="1"/>
</dbReference>
<feature type="domain" description="GST N-terminal" evidence="1">
    <location>
        <begin position="8"/>
        <end position="82"/>
    </location>
</feature>
<dbReference type="InterPro" id="IPR036249">
    <property type="entry name" value="Thioredoxin-like_sf"/>
</dbReference>
<evidence type="ECO:0000313" key="2">
    <source>
        <dbReference type="EMBL" id="KEZ77793.1"/>
    </source>
</evidence>
<dbReference type="STRING" id="1304275.C41B8_08255"/>
<dbReference type="InterPro" id="IPR011767">
    <property type="entry name" value="GLR_AS"/>
</dbReference>
<name>A0A084IM59_SALHC</name>
<keyword evidence="3" id="KW-1185">Reference proteome</keyword>
<comment type="caution">
    <text evidence="2">The sequence shown here is derived from an EMBL/GenBank/DDBJ whole genome shotgun (WGS) entry which is preliminary data.</text>
</comment>
<dbReference type="RefSeq" id="WP_198025122.1">
    <property type="nucleotide sequence ID" value="NZ_APNK01000009.1"/>
</dbReference>
<dbReference type="PROSITE" id="PS51354">
    <property type="entry name" value="GLUTAREDOXIN_2"/>
    <property type="match status" value="1"/>
</dbReference>
<dbReference type="InterPro" id="IPR004045">
    <property type="entry name" value="Glutathione_S-Trfase_N"/>
</dbReference>
<dbReference type="Gene3D" id="3.40.30.10">
    <property type="entry name" value="Glutaredoxin"/>
    <property type="match status" value="1"/>
</dbReference>
<dbReference type="SUPFAM" id="SSF52833">
    <property type="entry name" value="Thioredoxin-like"/>
    <property type="match status" value="1"/>
</dbReference>
<sequence length="206" mass="22375">MIEIMLYLYEYEGCPFCGRVRAALMERVLEAVVFPCPRGGRRFRPQAESVGGRQQFPLLVDDAHDTVLYESGDIIRYLDALDRPDVAAAGALGVTAGAAVRGSYGMQVADARGRTPPEWLLELFSDERSSHAGAVRGLLAALELPYVLRSPYALADAPAPAEWIRRSAPADVDAGRPPVPTLIDPNTEQALFAAAEIADHLKTHYA</sequence>